<name>A0A1T4QIN5_9BACT</name>
<dbReference type="GO" id="GO:0003723">
    <property type="term" value="F:RNA binding"/>
    <property type="evidence" value="ECO:0007669"/>
    <property type="project" value="UniProtKB-UniRule"/>
</dbReference>
<keyword evidence="4 5" id="KW-0694">RNA-binding</keyword>
<dbReference type="EMBL" id="FUWH01000008">
    <property type="protein sequence ID" value="SKA03564.1"/>
    <property type="molecule type" value="Genomic_DNA"/>
</dbReference>
<dbReference type="AlphaFoldDB" id="A0A1T4QIN5"/>
<dbReference type="PROSITE" id="PS51686">
    <property type="entry name" value="SAM_MT_RSMB_NOP"/>
    <property type="match status" value="1"/>
</dbReference>
<keyword evidence="1 5" id="KW-0489">Methyltransferase</keyword>
<feature type="binding site" evidence="5">
    <location>
        <position position="258"/>
    </location>
    <ligand>
        <name>S-adenosyl-L-methionine</name>
        <dbReference type="ChEBI" id="CHEBI:59789"/>
    </ligand>
</feature>
<feature type="binding site" evidence="5">
    <location>
        <position position="304"/>
    </location>
    <ligand>
        <name>S-adenosyl-L-methionine</name>
        <dbReference type="ChEBI" id="CHEBI:59789"/>
    </ligand>
</feature>
<keyword evidence="3 5" id="KW-0949">S-adenosyl-L-methionine</keyword>
<dbReference type="InterPro" id="IPR001678">
    <property type="entry name" value="MeTrfase_RsmB-F_NOP2_dom"/>
</dbReference>
<dbReference type="CDD" id="cd02440">
    <property type="entry name" value="AdoMet_MTases"/>
    <property type="match status" value="1"/>
</dbReference>
<dbReference type="InterPro" id="IPR049560">
    <property type="entry name" value="MeTrfase_RsmB-F_NOP2_cat"/>
</dbReference>
<dbReference type="PRINTS" id="PR02008">
    <property type="entry name" value="RCMTFAMILY"/>
</dbReference>
<gene>
    <name evidence="7" type="ORF">SAMN04488132_108155</name>
</gene>
<reference evidence="7 8" key="1">
    <citation type="submission" date="2017-02" db="EMBL/GenBank/DDBJ databases">
        <authorList>
            <person name="Peterson S.W."/>
        </authorList>
    </citation>
    <scope>NUCLEOTIDE SEQUENCE [LARGE SCALE GENOMIC DNA]</scope>
    <source>
        <strain evidence="7 8">DSM 22335</strain>
    </source>
</reference>
<evidence type="ECO:0000313" key="7">
    <source>
        <dbReference type="EMBL" id="SKA03564.1"/>
    </source>
</evidence>
<dbReference type="Proteomes" id="UP000190888">
    <property type="component" value="Unassembled WGS sequence"/>
</dbReference>
<evidence type="ECO:0000256" key="4">
    <source>
        <dbReference type="ARBA" id="ARBA00022884"/>
    </source>
</evidence>
<evidence type="ECO:0000256" key="3">
    <source>
        <dbReference type="ARBA" id="ARBA00022691"/>
    </source>
</evidence>
<evidence type="ECO:0000259" key="6">
    <source>
        <dbReference type="PROSITE" id="PS51686"/>
    </source>
</evidence>
<evidence type="ECO:0000313" key="8">
    <source>
        <dbReference type="Proteomes" id="UP000190888"/>
    </source>
</evidence>
<evidence type="ECO:0000256" key="2">
    <source>
        <dbReference type="ARBA" id="ARBA00022679"/>
    </source>
</evidence>
<comment type="caution">
    <text evidence="5">Lacks conserved residue(s) required for the propagation of feature annotation.</text>
</comment>
<keyword evidence="2 5" id="KW-0808">Transferase</keyword>
<dbReference type="InterPro" id="IPR029063">
    <property type="entry name" value="SAM-dependent_MTases_sf"/>
</dbReference>
<comment type="similarity">
    <text evidence="5">Belongs to the class I-like SAM-binding methyltransferase superfamily. RsmB/NOP family.</text>
</comment>
<dbReference type="PANTHER" id="PTHR22807">
    <property type="entry name" value="NOP2 YEAST -RELATED NOL1/NOP2/FMU SUN DOMAIN-CONTAINING"/>
    <property type="match status" value="1"/>
</dbReference>
<feature type="binding site" evidence="5">
    <location>
        <position position="285"/>
    </location>
    <ligand>
        <name>S-adenosyl-L-methionine</name>
        <dbReference type="ChEBI" id="CHEBI:59789"/>
    </ligand>
</feature>
<dbReference type="STRING" id="413434.SAMN04488132_108155"/>
<sequence>MPLSTPAALFLQLMKYAENYIRSAIAIMEQYNGSLPLAAFLKNYFAQHKKFGSKDRKRIAHLCYCYCRIGHAADALDTAERLRIALFLCQDEAGEWTSVFPEAWLDQWNDDVTVRTRFITETYPSFEAGKIFLWTSALSAGIDPSAFLQSHLQQPDLFIRCRPGHEAAVTRKLTEASVPFTQQEQGAIALPNATKLEDIIVLDKEAVIQDLSSQRVAQVLAAGTPKIPANVWDCCAASGGKSLLVKDQLNNINLTVSDVRQSILRNLAQRFERAGLKGYRSFVADLTMADSVPVQSEFSLIICDAPCSGSGTWGRTPEQLLYFTEDRIAHYAALQQKIVANAVRSLAPGGLFLYITCSVFSAENEDMARFIETTCKLEPVKVSLLKGYNEKADTMFAALFRRA</sequence>
<evidence type="ECO:0000256" key="5">
    <source>
        <dbReference type="PROSITE-ProRule" id="PRU01023"/>
    </source>
</evidence>
<proteinExistence type="inferred from homology"/>
<accession>A0A1T4QIN5</accession>
<dbReference type="PANTHER" id="PTHR22807:SF53">
    <property type="entry name" value="RIBOSOMAL RNA SMALL SUBUNIT METHYLTRANSFERASE B-RELATED"/>
    <property type="match status" value="1"/>
</dbReference>
<keyword evidence="8" id="KW-1185">Reference proteome</keyword>
<dbReference type="Pfam" id="PF01189">
    <property type="entry name" value="Methyltr_RsmB-F"/>
    <property type="match status" value="1"/>
</dbReference>
<dbReference type="InterPro" id="IPR023267">
    <property type="entry name" value="RCMT"/>
</dbReference>
<organism evidence="7 8">
    <name type="scientific">Sediminibacterium ginsengisoli</name>
    <dbReference type="NCBI Taxonomy" id="413434"/>
    <lineage>
        <taxon>Bacteria</taxon>
        <taxon>Pseudomonadati</taxon>
        <taxon>Bacteroidota</taxon>
        <taxon>Chitinophagia</taxon>
        <taxon>Chitinophagales</taxon>
        <taxon>Chitinophagaceae</taxon>
        <taxon>Sediminibacterium</taxon>
    </lineage>
</organism>
<evidence type="ECO:0000256" key="1">
    <source>
        <dbReference type="ARBA" id="ARBA00022603"/>
    </source>
</evidence>
<feature type="domain" description="SAM-dependent MTase RsmB/NOP-type" evidence="6">
    <location>
        <begin position="134"/>
        <end position="403"/>
    </location>
</feature>
<feature type="active site" description="Nucleophile" evidence="5">
    <location>
        <position position="357"/>
    </location>
</feature>
<protein>
    <submittedName>
        <fullName evidence="7">16S rRNA (Cytosine967-C5)-methyltransferase</fullName>
    </submittedName>
</protein>
<dbReference type="GO" id="GO:0001510">
    <property type="term" value="P:RNA methylation"/>
    <property type="evidence" value="ECO:0007669"/>
    <property type="project" value="InterPro"/>
</dbReference>
<dbReference type="GO" id="GO:0008173">
    <property type="term" value="F:RNA methyltransferase activity"/>
    <property type="evidence" value="ECO:0007669"/>
    <property type="project" value="InterPro"/>
</dbReference>
<dbReference type="Gene3D" id="3.40.50.150">
    <property type="entry name" value="Vaccinia Virus protein VP39"/>
    <property type="match status" value="1"/>
</dbReference>
<dbReference type="SUPFAM" id="SSF53335">
    <property type="entry name" value="S-adenosyl-L-methionine-dependent methyltransferases"/>
    <property type="match status" value="1"/>
</dbReference>